<sequence>MIFCVQGRASEAPKPPQTQPQRRNFIVAIESEHAGFARETAKQVLIKAGYNFITVSRVLRPQGDIADPAIAEIVDQARRNGIGIAIYR</sequence>
<keyword evidence="3" id="KW-1185">Reference proteome</keyword>
<evidence type="ECO:0000313" key="2">
    <source>
        <dbReference type="EMBL" id="SFO11595.1"/>
    </source>
</evidence>
<dbReference type="Proteomes" id="UP000199236">
    <property type="component" value="Unassembled WGS sequence"/>
</dbReference>
<dbReference type="EMBL" id="FOVR01000003">
    <property type="protein sequence ID" value="SFO11595.1"/>
    <property type="molecule type" value="Genomic_DNA"/>
</dbReference>
<reference evidence="2 3" key="1">
    <citation type="submission" date="2016-10" db="EMBL/GenBank/DDBJ databases">
        <authorList>
            <person name="de Groot N.N."/>
        </authorList>
    </citation>
    <scope>NUCLEOTIDE SEQUENCE [LARGE SCALE GENOMIC DNA]</scope>
    <source>
        <strain evidence="2 3">CGMCC 1.9157</strain>
    </source>
</reference>
<dbReference type="AlphaFoldDB" id="A0A1I5EJC1"/>
<dbReference type="RefSeq" id="WP_090070814.1">
    <property type="nucleotide sequence ID" value="NZ_FOVR01000003.1"/>
</dbReference>
<evidence type="ECO:0000313" key="3">
    <source>
        <dbReference type="Proteomes" id="UP000199236"/>
    </source>
</evidence>
<protein>
    <submittedName>
        <fullName evidence="2">Uncharacterized protein</fullName>
    </submittedName>
</protein>
<dbReference type="STRING" id="655353.SAMN04488056_103210"/>
<evidence type="ECO:0000256" key="1">
    <source>
        <dbReference type="SAM" id="MobiDB-lite"/>
    </source>
</evidence>
<accession>A0A1I5EJC1</accession>
<name>A0A1I5EJC1_9HYPH</name>
<dbReference type="OrthoDB" id="8448674at2"/>
<proteinExistence type="predicted"/>
<organism evidence="2 3">
    <name type="scientific">Cohaesibacter marisflavi</name>
    <dbReference type="NCBI Taxonomy" id="655353"/>
    <lineage>
        <taxon>Bacteria</taxon>
        <taxon>Pseudomonadati</taxon>
        <taxon>Pseudomonadota</taxon>
        <taxon>Alphaproteobacteria</taxon>
        <taxon>Hyphomicrobiales</taxon>
        <taxon>Cohaesibacteraceae</taxon>
    </lineage>
</organism>
<gene>
    <name evidence="2" type="ORF">SAMN04488056_103210</name>
</gene>
<feature type="region of interest" description="Disordered" evidence="1">
    <location>
        <begin position="1"/>
        <end position="20"/>
    </location>
</feature>